<dbReference type="EMBL" id="JAACNH010000003">
    <property type="protein sequence ID" value="KAG8445953.1"/>
    <property type="molecule type" value="Genomic_DNA"/>
</dbReference>
<comment type="caution">
    <text evidence="1">The sequence shown here is derived from an EMBL/GenBank/DDBJ whole genome shotgun (WGS) entry which is preliminary data.</text>
</comment>
<keyword evidence="2" id="KW-1185">Reference proteome</keyword>
<sequence length="111" mass="12624">MGRGYSGNGSVHAASWDRLSDYQMAELLHFRAQRWICSTLYFKDTGIYSPSPYRAWGEIRPIRSFSLNLIKNQLSGKSSGIVNTEYLTPWAPTHRIGTGTEVILHTHYMSN</sequence>
<dbReference type="AlphaFoldDB" id="A0A8T2JQW3"/>
<proteinExistence type="predicted"/>
<gene>
    <name evidence="1" type="ORF">GDO86_013720</name>
</gene>
<protein>
    <submittedName>
        <fullName evidence="1">Uncharacterized protein</fullName>
    </submittedName>
</protein>
<accession>A0A8T2JQW3</accession>
<reference evidence="1" key="1">
    <citation type="thesis" date="2020" institute="ProQuest LLC" country="789 East Eisenhower Parkway, Ann Arbor, MI, USA">
        <title>Comparative Genomics and Chromosome Evolution.</title>
        <authorList>
            <person name="Mudd A.B."/>
        </authorList>
    </citation>
    <scope>NUCLEOTIDE SEQUENCE</scope>
    <source>
        <strain evidence="1">Female2</strain>
        <tissue evidence="1">Blood</tissue>
    </source>
</reference>
<evidence type="ECO:0000313" key="1">
    <source>
        <dbReference type="EMBL" id="KAG8445953.1"/>
    </source>
</evidence>
<organism evidence="1 2">
    <name type="scientific">Hymenochirus boettgeri</name>
    <name type="common">Congo dwarf clawed frog</name>
    <dbReference type="NCBI Taxonomy" id="247094"/>
    <lineage>
        <taxon>Eukaryota</taxon>
        <taxon>Metazoa</taxon>
        <taxon>Chordata</taxon>
        <taxon>Craniata</taxon>
        <taxon>Vertebrata</taxon>
        <taxon>Euteleostomi</taxon>
        <taxon>Amphibia</taxon>
        <taxon>Batrachia</taxon>
        <taxon>Anura</taxon>
        <taxon>Pipoidea</taxon>
        <taxon>Pipidae</taxon>
        <taxon>Pipinae</taxon>
        <taxon>Hymenochirus</taxon>
    </lineage>
</organism>
<evidence type="ECO:0000313" key="2">
    <source>
        <dbReference type="Proteomes" id="UP000812440"/>
    </source>
</evidence>
<name>A0A8T2JQW3_9PIPI</name>
<dbReference type="Proteomes" id="UP000812440">
    <property type="component" value="Chromosome 8_10"/>
</dbReference>